<evidence type="ECO:0000256" key="2">
    <source>
        <dbReference type="ARBA" id="ARBA00008520"/>
    </source>
</evidence>
<feature type="chain" id="PRO_5011451764" description="sn-glycerol-3-phosphate-binding periplasmic protein UgpB" evidence="8">
    <location>
        <begin position="22"/>
        <end position="439"/>
    </location>
</feature>
<keyword evidence="5" id="KW-0813">Transport</keyword>
<evidence type="ECO:0000313" key="10">
    <source>
        <dbReference type="Proteomes" id="UP000199054"/>
    </source>
</evidence>
<dbReference type="RefSeq" id="WP_090614502.1">
    <property type="nucleotide sequence ID" value="NZ_CP067124.1"/>
</dbReference>
<evidence type="ECO:0000256" key="7">
    <source>
        <dbReference type="ARBA" id="ARBA00034473"/>
    </source>
</evidence>
<dbReference type="NCBIfam" id="NF008211">
    <property type="entry name" value="PRK10974.1"/>
    <property type="match status" value="1"/>
</dbReference>
<dbReference type="InterPro" id="IPR050490">
    <property type="entry name" value="Bact_solute-bd_prot1"/>
</dbReference>
<gene>
    <name evidence="9" type="ORF">SAMN04489859_10267</name>
</gene>
<evidence type="ECO:0000256" key="6">
    <source>
        <dbReference type="ARBA" id="ARBA00022729"/>
    </source>
</evidence>
<name>A0A1H8KYF1_9RHOB</name>
<comment type="similarity">
    <text evidence="2">Belongs to the bacterial solute-binding protein 1 family.</text>
</comment>
<keyword evidence="10" id="KW-1185">Reference proteome</keyword>
<comment type="subcellular location">
    <subcellularLocation>
        <location evidence="1">Periplasm</location>
    </subcellularLocation>
</comment>
<protein>
    <recommendedName>
        <fullName evidence="4">sn-glycerol-3-phosphate-binding periplasmic protein UgpB</fullName>
    </recommendedName>
</protein>
<feature type="signal peptide" evidence="8">
    <location>
        <begin position="1"/>
        <end position="21"/>
    </location>
</feature>
<organism evidence="9 10">
    <name type="scientific">Paracoccus alcaliphilus</name>
    <dbReference type="NCBI Taxonomy" id="34002"/>
    <lineage>
        <taxon>Bacteria</taxon>
        <taxon>Pseudomonadati</taxon>
        <taxon>Pseudomonadota</taxon>
        <taxon>Alphaproteobacteria</taxon>
        <taxon>Rhodobacterales</taxon>
        <taxon>Paracoccaceae</taxon>
        <taxon>Paracoccus</taxon>
    </lineage>
</organism>
<accession>A0A1H8KYF1</accession>
<dbReference type="CDD" id="cd14748">
    <property type="entry name" value="PBP2_UgpB"/>
    <property type="match status" value="1"/>
</dbReference>
<evidence type="ECO:0000256" key="4">
    <source>
        <dbReference type="ARBA" id="ARBA00017470"/>
    </source>
</evidence>
<dbReference type="OrthoDB" id="9762335at2"/>
<evidence type="ECO:0000256" key="1">
    <source>
        <dbReference type="ARBA" id="ARBA00004418"/>
    </source>
</evidence>
<comment type="function">
    <text evidence="7">Part of the ABC transporter complex UgpBAEC involved in sn-glycerol-3-phosphate (G3P) import. Binds G3P.</text>
</comment>
<dbReference type="SUPFAM" id="SSF53850">
    <property type="entry name" value="Periplasmic binding protein-like II"/>
    <property type="match status" value="1"/>
</dbReference>
<evidence type="ECO:0000256" key="3">
    <source>
        <dbReference type="ARBA" id="ARBA00011557"/>
    </source>
</evidence>
<dbReference type="InterPro" id="IPR006059">
    <property type="entry name" value="SBP"/>
</dbReference>
<dbReference type="Pfam" id="PF13416">
    <property type="entry name" value="SBP_bac_8"/>
    <property type="match status" value="1"/>
</dbReference>
<keyword evidence="6 8" id="KW-0732">Signal</keyword>
<sequence length="439" mass="47970">MSRLLTASVAALIASLSAAQAKTDIQWWHAMGGELGGKLEEIARNFNESQDDYNIVPSYKGTYPETMTAAIAAFRAQQQPAIVQVFEVGTGTMMAAEGAIVPVYQLMSDHGETFDPQAYLPAVVGYYSDTDGNMLSLPFNSSTPILYYNKDVFEKAGLDPESPPETWAELEEYSARIKDSGAATCGFTSRWISWIQTENFSAWHNQPIGTLENGLGGPEARLSLNGPEQVRHWGNLKRWADEGLFKYGGPVAGDGAAPLFYSQECAIYMESSGGRAGIVANATGFEVGFGMLPYYDDVEGAPQNSIIGGATLWVLSGRSDEEYAGVARFFEYLSSPEVQAEWHQFTGYLPITQAAYDLGKEQGFYDENPGTEVSIQQITLNEPTENSKGLRFGNYVQIRGIIDEEFEQLLSGSKDAQGALDSLVRRGDALLEEFEGQSQ</sequence>
<dbReference type="Proteomes" id="UP000199054">
    <property type="component" value="Unassembled WGS sequence"/>
</dbReference>
<proteinExistence type="inferred from homology"/>
<evidence type="ECO:0000313" key="9">
    <source>
        <dbReference type="EMBL" id="SEN97904.1"/>
    </source>
</evidence>
<dbReference type="EMBL" id="FODE01000026">
    <property type="protein sequence ID" value="SEN97904.1"/>
    <property type="molecule type" value="Genomic_DNA"/>
</dbReference>
<evidence type="ECO:0000256" key="5">
    <source>
        <dbReference type="ARBA" id="ARBA00022448"/>
    </source>
</evidence>
<reference evidence="9 10" key="1">
    <citation type="submission" date="2016-10" db="EMBL/GenBank/DDBJ databases">
        <authorList>
            <person name="de Groot N.N."/>
        </authorList>
    </citation>
    <scope>NUCLEOTIDE SEQUENCE [LARGE SCALE GENOMIC DNA]</scope>
    <source>
        <strain evidence="9 10">DSM 8512</strain>
    </source>
</reference>
<dbReference type="STRING" id="34002.SAMN04489859_10267"/>
<evidence type="ECO:0000256" key="8">
    <source>
        <dbReference type="SAM" id="SignalP"/>
    </source>
</evidence>
<dbReference type="AlphaFoldDB" id="A0A1H8KYF1"/>
<dbReference type="GO" id="GO:0042597">
    <property type="term" value="C:periplasmic space"/>
    <property type="evidence" value="ECO:0007669"/>
    <property type="project" value="UniProtKB-SubCell"/>
</dbReference>
<dbReference type="PANTHER" id="PTHR43649">
    <property type="entry name" value="ARABINOSE-BINDING PROTEIN-RELATED"/>
    <property type="match status" value="1"/>
</dbReference>
<dbReference type="Gene3D" id="3.40.190.10">
    <property type="entry name" value="Periplasmic binding protein-like II"/>
    <property type="match status" value="2"/>
</dbReference>
<comment type="subunit">
    <text evidence="3">The complex is composed of two ATP-binding proteins (UgpC), two transmembrane proteins (UgpA and UgpE) and a solute-binding protein (UgpB).</text>
</comment>
<dbReference type="PANTHER" id="PTHR43649:SF31">
    <property type="entry name" value="SN-GLYCEROL-3-PHOSPHATE-BINDING PERIPLASMIC PROTEIN UGPB"/>
    <property type="match status" value="1"/>
</dbReference>